<dbReference type="RefSeq" id="WP_134436560.1">
    <property type="nucleotide sequence ID" value="NZ_SOML01000007.1"/>
</dbReference>
<dbReference type="Gene3D" id="3.40.50.150">
    <property type="entry name" value="Vaccinia Virus protein VP39"/>
    <property type="match status" value="1"/>
</dbReference>
<comment type="similarity">
    <text evidence="7">Belongs to the class I-like SAM-binding methyltransferase superfamily. C5-methyltransferase family.</text>
</comment>
<reference evidence="8 9" key="1">
    <citation type="submission" date="2019-03" db="EMBL/GenBank/DDBJ databases">
        <title>San Antonio Military Medical Center submission to MRSN (WRAIR), pending publication.</title>
        <authorList>
            <person name="Blyth D.M."/>
            <person name="Mccarthy S.L."/>
            <person name="Schall S.E."/>
            <person name="Stam J.A."/>
            <person name="Ong A.C."/>
            <person name="Mcgann P.T."/>
        </authorList>
    </citation>
    <scope>NUCLEOTIDE SEQUENCE [LARGE SCALE GENOMIC DNA]</scope>
    <source>
        <strain evidence="8 9">MRSN571793</strain>
    </source>
</reference>
<protein>
    <recommendedName>
        <fullName evidence="1">DNA (cytosine-5-)-methyltransferase</fullName>
        <ecNumber evidence="1">2.1.1.37</ecNumber>
    </recommendedName>
</protein>
<dbReference type="OrthoDB" id="32195at2"/>
<dbReference type="GO" id="GO:0044027">
    <property type="term" value="P:negative regulation of gene expression via chromosomal CpG island methylation"/>
    <property type="evidence" value="ECO:0007669"/>
    <property type="project" value="TreeGrafter"/>
</dbReference>
<sequence length="642" mass="72356">MNFNPENISLIVIDSFCGAGGVTQGFHTAEVDGEKCAVVVIGINHDAKAIASHARNHPETQHFVEDFRELDPNRLLLILEKSKRLYPNAKVLFWMSAECTHHSIAKGGMSRDDDSRSLPVYAYKYIEILNPDIIGVENVKEFLTWGPTVIKVVKDKKGNELYCPLEIKKKNKKVISIRPVFIPDPMRKGEYYKKWCNTIKEYGYHYDYKLLNAADYGAYTSRLRYFGIFAKDRENISFPEPTHSRNGEGGLEKWLPVKNVLELDQIGESIFDRKVPLCENTLERIYAGLIKFVAGGKDQFMVKYNSMQQNGKYNAPSTEEPCPVVSTQNRLGVCFISKCFSGHPDSKNITVDAPAHTITNVDHHSLVHTQFITKYFSGAPYSMVTSIDHPAATLRTKDCQTLISTSFLQVYYGNGYNQSVNIPSPTIRTKDTCALVNPLFMDQQFGRSKPASIDNVLGALTTNPKYNLVSCNWILNPNFNNVGSSVENPAPSIMACRKHHYLVNPQYSSKGGCIDLPCFTLIARMDKMPPSLVEATCNTNNLPSFIKIIDNILIYEIYDSDTPKIKQIKEFMALYGITDVFMRMLFIVELLRIMGFPDDYILIGSLADQKKFIGNAVECKQSRANSEAMALSVRKQQNKIAI</sequence>
<dbReference type="Proteomes" id="UP000297861">
    <property type="component" value="Unassembled WGS sequence"/>
</dbReference>
<dbReference type="GO" id="GO:0003886">
    <property type="term" value="F:DNA (cytosine-5-)-methyltransferase activity"/>
    <property type="evidence" value="ECO:0007669"/>
    <property type="project" value="UniProtKB-EC"/>
</dbReference>
<dbReference type="Pfam" id="PF00145">
    <property type="entry name" value="DNA_methylase"/>
    <property type="match status" value="3"/>
</dbReference>
<dbReference type="SUPFAM" id="SSF53335">
    <property type="entry name" value="S-adenosyl-L-methionine-dependent methyltransferases"/>
    <property type="match status" value="1"/>
</dbReference>
<comment type="catalytic activity">
    <reaction evidence="6">
        <text>a 2'-deoxycytidine in DNA + S-adenosyl-L-methionine = a 5-methyl-2'-deoxycytidine in DNA + S-adenosyl-L-homocysteine + H(+)</text>
        <dbReference type="Rhea" id="RHEA:13681"/>
        <dbReference type="Rhea" id="RHEA-COMP:11369"/>
        <dbReference type="Rhea" id="RHEA-COMP:11370"/>
        <dbReference type="ChEBI" id="CHEBI:15378"/>
        <dbReference type="ChEBI" id="CHEBI:57856"/>
        <dbReference type="ChEBI" id="CHEBI:59789"/>
        <dbReference type="ChEBI" id="CHEBI:85452"/>
        <dbReference type="ChEBI" id="CHEBI:85454"/>
        <dbReference type="EC" id="2.1.1.37"/>
    </reaction>
</comment>
<evidence type="ECO:0000256" key="6">
    <source>
        <dbReference type="ARBA" id="ARBA00047422"/>
    </source>
</evidence>
<keyword evidence="3 7" id="KW-0808">Transferase</keyword>
<keyword evidence="2 7" id="KW-0489">Methyltransferase</keyword>
<evidence type="ECO:0000256" key="7">
    <source>
        <dbReference type="PROSITE-ProRule" id="PRU01016"/>
    </source>
</evidence>
<evidence type="ECO:0000256" key="4">
    <source>
        <dbReference type="ARBA" id="ARBA00022691"/>
    </source>
</evidence>
<keyword evidence="5" id="KW-0680">Restriction system</keyword>
<feature type="active site" evidence="7">
    <location>
        <position position="99"/>
    </location>
</feature>
<dbReference type="PANTHER" id="PTHR10629:SF52">
    <property type="entry name" value="DNA (CYTOSINE-5)-METHYLTRANSFERASE 1"/>
    <property type="match status" value="1"/>
</dbReference>
<accession>A0A4Y8KYI0</accession>
<dbReference type="EMBL" id="SOML01000007">
    <property type="protein sequence ID" value="TFD95509.1"/>
    <property type="molecule type" value="Genomic_DNA"/>
</dbReference>
<evidence type="ECO:0000313" key="9">
    <source>
        <dbReference type="Proteomes" id="UP000297861"/>
    </source>
</evidence>
<dbReference type="EC" id="2.1.1.37" evidence="1"/>
<evidence type="ECO:0000256" key="1">
    <source>
        <dbReference type="ARBA" id="ARBA00011975"/>
    </source>
</evidence>
<dbReference type="GO" id="GO:0009307">
    <property type="term" value="P:DNA restriction-modification system"/>
    <property type="evidence" value="ECO:0007669"/>
    <property type="project" value="UniProtKB-KW"/>
</dbReference>
<comment type="caution">
    <text evidence="8">The sequence shown here is derived from an EMBL/GenBank/DDBJ whole genome shotgun (WGS) entry which is preliminary data.</text>
</comment>
<name>A0A4Y8KYI0_9BACT</name>
<dbReference type="PROSITE" id="PS51679">
    <property type="entry name" value="SAM_MT_C5"/>
    <property type="match status" value="1"/>
</dbReference>
<keyword evidence="9" id="KW-1185">Reference proteome</keyword>
<dbReference type="AlphaFoldDB" id="A0A4Y8KYI0"/>
<evidence type="ECO:0000256" key="5">
    <source>
        <dbReference type="ARBA" id="ARBA00022747"/>
    </source>
</evidence>
<dbReference type="InterPro" id="IPR050390">
    <property type="entry name" value="C5-Methyltransferase"/>
</dbReference>
<dbReference type="Gene3D" id="3.90.120.10">
    <property type="entry name" value="DNA Methylase, subunit A, domain 2"/>
    <property type="match status" value="1"/>
</dbReference>
<dbReference type="InterPro" id="IPR029063">
    <property type="entry name" value="SAM-dependent_MTases_sf"/>
</dbReference>
<proteinExistence type="inferred from homology"/>
<dbReference type="PANTHER" id="PTHR10629">
    <property type="entry name" value="CYTOSINE-SPECIFIC METHYLTRANSFERASE"/>
    <property type="match status" value="1"/>
</dbReference>
<organism evidence="8 9">
    <name type="scientific">Dysgonomonas capnocytophagoides</name>
    <dbReference type="NCBI Taxonomy" id="45254"/>
    <lineage>
        <taxon>Bacteria</taxon>
        <taxon>Pseudomonadati</taxon>
        <taxon>Bacteroidota</taxon>
        <taxon>Bacteroidia</taxon>
        <taxon>Bacteroidales</taxon>
        <taxon>Dysgonomonadaceae</taxon>
        <taxon>Dysgonomonas</taxon>
    </lineage>
</organism>
<dbReference type="InterPro" id="IPR001525">
    <property type="entry name" value="C5_MeTfrase"/>
</dbReference>
<keyword evidence="4 7" id="KW-0949">S-adenosyl-L-methionine</keyword>
<evidence type="ECO:0000256" key="3">
    <source>
        <dbReference type="ARBA" id="ARBA00022679"/>
    </source>
</evidence>
<evidence type="ECO:0000313" key="8">
    <source>
        <dbReference type="EMBL" id="TFD95509.1"/>
    </source>
</evidence>
<dbReference type="GO" id="GO:0003677">
    <property type="term" value="F:DNA binding"/>
    <property type="evidence" value="ECO:0007669"/>
    <property type="project" value="TreeGrafter"/>
</dbReference>
<gene>
    <name evidence="8" type="ORF">E2605_11725</name>
</gene>
<evidence type="ECO:0000256" key="2">
    <source>
        <dbReference type="ARBA" id="ARBA00022603"/>
    </source>
</evidence>
<dbReference type="GO" id="GO:0032259">
    <property type="term" value="P:methylation"/>
    <property type="evidence" value="ECO:0007669"/>
    <property type="project" value="UniProtKB-KW"/>
</dbReference>